<reference evidence="8 9" key="1">
    <citation type="submission" date="2016-01" db="EMBL/GenBank/DDBJ databases">
        <title>Investigation of taxonomic status of Bacillus aminovorans.</title>
        <authorList>
            <person name="Verma A."/>
            <person name="Pal Y."/>
            <person name="Krishnamurthi S."/>
        </authorList>
    </citation>
    <scope>NUCLEOTIDE SEQUENCE [LARGE SCALE GENOMIC DNA]</scope>
    <source>
        <strain evidence="8 9">DSM 1314</strain>
    </source>
</reference>
<feature type="modified residue" description="4-aspartylphosphate" evidence="6">
    <location>
        <position position="54"/>
    </location>
</feature>
<dbReference type="Proteomes" id="UP000076935">
    <property type="component" value="Unassembled WGS sequence"/>
</dbReference>
<dbReference type="SUPFAM" id="SSF46894">
    <property type="entry name" value="C-terminal effector domain of the bipartite response regulators"/>
    <property type="match status" value="1"/>
</dbReference>
<dbReference type="GO" id="GO:0005737">
    <property type="term" value="C:cytoplasm"/>
    <property type="evidence" value="ECO:0007669"/>
    <property type="project" value="UniProtKB-SubCell"/>
</dbReference>
<evidence type="ECO:0000313" key="9">
    <source>
        <dbReference type="Proteomes" id="UP000076935"/>
    </source>
</evidence>
<protein>
    <recommendedName>
        <fullName evidence="7">Response regulatory domain-containing protein</fullName>
    </recommendedName>
</protein>
<keyword evidence="5" id="KW-0804">Transcription</keyword>
<organism evidence="8 9">
    <name type="scientific">Domibacillus aminovorans</name>
    <dbReference type="NCBI Taxonomy" id="29332"/>
    <lineage>
        <taxon>Bacteria</taxon>
        <taxon>Bacillati</taxon>
        <taxon>Bacillota</taxon>
        <taxon>Bacilli</taxon>
        <taxon>Bacillales</taxon>
        <taxon>Bacillaceae</taxon>
        <taxon>Domibacillus</taxon>
    </lineage>
</organism>
<dbReference type="GO" id="GO:0000160">
    <property type="term" value="P:phosphorelay signal transduction system"/>
    <property type="evidence" value="ECO:0007669"/>
    <property type="project" value="UniProtKB-KW"/>
</dbReference>
<dbReference type="AlphaFoldDB" id="A0A177L3P2"/>
<proteinExistence type="predicted"/>
<dbReference type="InterPro" id="IPR011990">
    <property type="entry name" value="TPR-like_helical_dom_sf"/>
</dbReference>
<dbReference type="RefSeq" id="WP_063966182.1">
    <property type="nucleotide sequence ID" value="NZ_JBCNAN010000010.1"/>
</dbReference>
<dbReference type="Gene3D" id="3.40.50.2300">
    <property type="match status" value="1"/>
</dbReference>
<dbReference type="SUPFAM" id="SSF48452">
    <property type="entry name" value="TPR-like"/>
    <property type="match status" value="1"/>
</dbReference>
<dbReference type="GO" id="GO:0006355">
    <property type="term" value="P:regulation of DNA-templated transcription"/>
    <property type="evidence" value="ECO:0007669"/>
    <property type="project" value="InterPro"/>
</dbReference>
<sequence length="381" mass="44498">MLQAILVDDESLSLQLLKKKLANVGGVEVIGAFSNVESVLQEIKNLDFQVAFLDIEMAGISGLELAEIILDRNSNIHIVFITAYRDYAIQAFELDSLDYLLKPVMESRLEKTIARLKMQVEKEIKEQQLQEKSAPSSIKVICFNEFRVYAGDELVKWKTAKAKELFAFFIMHLHTYVNRDTIIDLLWPDYDYKKAKIQLHTNLSYLRKSLESMGYKQALTFSNQSYSLTMDYFYCDAMEMERIIDDHSKIDEDNIAEMEKIIPLYIGDYMEKNSFEWAYSKAQVLKDKWLQQLQKMTDYYTESNEYDKKRQCLHMILKYNPYSEHVLQQLMIHYIEEGNRVDAIQLYQDFVALLYQDLGIEPGIATKRLYESIQNAGGILT</sequence>
<evidence type="ECO:0000313" key="8">
    <source>
        <dbReference type="EMBL" id="OAH60309.1"/>
    </source>
</evidence>
<evidence type="ECO:0000256" key="2">
    <source>
        <dbReference type="ARBA" id="ARBA00023012"/>
    </source>
</evidence>
<accession>A0A177L3P2</accession>
<dbReference type="PANTHER" id="PTHR35807">
    <property type="entry name" value="TRANSCRIPTIONAL REGULATOR REDD-RELATED"/>
    <property type="match status" value="1"/>
</dbReference>
<comment type="caution">
    <text evidence="8">The sequence shown here is derived from an EMBL/GenBank/DDBJ whole genome shotgun (WGS) entry which is preliminary data.</text>
</comment>
<evidence type="ECO:0000256" key="1">
    <source>
        <dbReference type="ARBA" id="ARBA00004496"/>
    </source>
</evidence>
<evidence type="ECO:0000256" key="6">
    <source>
        <dbReference type="PROSITE-ProRule" id="PRU00169"/>
    </source>
</evidence>
<gene>
    <name evidence="8" type="ORF">AWH49_16980</name>
</gene>
<dbReference type="SMART" id="SM01043">
    <property type="entry name" value="BTAD"/>
    <property type="match status" value="1"/>
</dbReference>
<dbReference type="InterPro" id="IPR005158">
    <property type="entry name" value="BTAD"/>
</dbReference>
<keyword evidence="9" id="KW-1185">Reference proteome</keyword>
<comment type="subcellular location">
    <subcellularLocation>
        <location evidence="1">Cytoplasm</location>
    </subcellularLocation>
</comment>
<dbReference type="InterPro" id="IPR036388">
    <property type="entry name" value="WH-like_DNA-bd_sf"/>
</dbReference>
<keyword evidence="6" id="KW-0597">Phosphoprotein</keyword>
<dbReference type="SUPFAM" id="SSF52172">
    <property type="entry name" value="CheY-like"/>
    <property type="match status" value="1"/>
</dbReference>
<dbReference type="InterPro" id="IPR011006">
    <property type="entry name" value="CheY-like_superfamily"/>
</dbReference>
<keyword evidence="2" id="KW-0902">Two-component regulatory system</keyword>
<evidence type="ECO:0000259" key="7">
    <source>
        <dbReference type="PROSITE" id="PS50110"/>
    </source>
</evidence>
<evidence type="ECO:0000256" key="4">
    <source>
        <dbReference type="ARBA" id="ARBA00023125"/>
    </source>
</evidence>
<dbReference type="Gene3D" id="1.10.10.10">
    <property type="entry name" value="Winged helix-like DNA-binding domain superfamily/Winged helix DNA-binding domain"/>
    <property type="match status" value="1"/>
</dbReference>
<dbReference type="InterPro" id="IPR001789">
    <property type="entry name" value="Sig_transdc_resp-reg_receiver"/>
</dbReference>
<dbReference type="SMART" id="SM00448">
    <property type="entry name" value="REC"/>
    <property type="match status" value="1"/>
</dbReference>
<dbReference type="EMBL" id="LQWY01000042">
    <property type="protein sequence ID" value="OAH60309.1"/>
    <property type="molecule type" value="Genomic_DNA"/>
</dbReference>
<feature type="domain" description="Response regulatory" evidence="7">
    <location>
        <begin position="3"/>
        <end position="117"/>
    </location>
</feature>
<dbReference type="PROSITE" id="PS50110">
    <property type="entry name" value="RESPONSE_REGULATORY"/>
    <property type="match status" value="1"/>
</dbReference>
<keyword evidence="4" id="KW-0238">DNA-binding</keyword>
<dbReference type="Gene3D" id="1.25.40.10">
    <property type="entry name" value="Tetratricopeptide repeat domain"/>
    <property type="match status" value="1"/>
</dbReference>
<evidence type="ECO:0000256" key="3">
    <source>
        <dbReference type="ARBA" id="ARBA00023015"/>
    </source>
</evidence>
<dbReference type="InterPro" id="IPR051677">
    <property type="entry name" value="AfsR-DnrI-RedD_regulator"/>
</dbReference>
<keyword evidence="3" id="KW-0805">Transcription regulation</keyword>
<evidence type="ECO:0000256" key="5">
    <source>
        <dbReference type="ARBA" id="ARBA00023163"/>
    </source>
</evidence>
<dbReference type="Pfam" id="PF00072">
    <property type="entry name" value="Response_reg"/>
    <property type="match status" value="1"/>
</dbReference>
<dbReference type="InterPro" id="IPR016032">
    <property type="entry name" value="Sig_transdc_resp-reg_C-effctor"/>
</dbReference>
<name>A0A177L3P2_9BACI</name>
<dbReference type="GO" id="GO:0003677">
    <property type="term" value="F:DNA binding"/>
    <property type="evidence" value="ECO:0007669"/>
    <property type="project" value="UniProtKB-KW"/>
</dbReference>
<dbReference type="Pfam" id="PF03704">
    <property type="entry name" value="BTAD"/>
    <property type="match status" value="1"/>
</dbReference>